<dbReference type="GeneID" id="113206115"/>
<evidence type="ECO:0000256" key="4">
    <source>
        <dbReference type="SAM" id="Phobius"/>
    </source>
</evidence>
<dbReference type="OrthoDB" id="6433308at2759"/>
<evidence type="ECO:0000256" key="3">
    <source>
        <dbReference type="ARBA" id="ARBA00022989"/>
    </source>
</evidence>
<comment type="subcellular location">
    <subcellularLocation>
        <location evidence="1">Membrane</location>
        <topology evidence="1">Single-pass membrane protein</topology>
    </subcellularLocation>
</comment>
<evidence type="ECO:0000313" key="5">
    <source>
        <dbReference type="Proteomes" id="UP000504606"/>
    </source>
</evidence>
<dbReference type="AlphaFoldDB" id="A0A6J1SGX0"/>
<sequence length="436" mass="48948">MFIFSWFGDVAMRKYQQLLLIVVSAVSVVALLFYHHEYHRLRYVLEVLNFFGKPAENLQCPTINETSLSNRVNGFSSPLPVWVPVGDNHYIYSAFWERNNVIVVGTGPANGGFSGRNSYQCEVWLEGKDEPIPGRIHASIIEGQKKKKVGFLGYTLSCEIEKLISVVPEEVTMWRTQDKVPAKVSLPVHYMNLKRLEDDDPALSLTVCVLPDDSQRISSYALISFVSYYSILGVSDFILYGGSRYHHVAIELQKHGASVSVIPWNFPVSGDGRAELERDCRSRGWPATGNIVVLSLNEYIVPVIHNDLLRMLDDLDAGRKTTSRFQFSTQLFCTNIPDDPGAEPSWPMFMHKTYYDPAAKTGAVNIYRPGALTTNKPIELSTYTLSPSIAAVHKLSSCDIPPGASTDSFQYKPNIRRFVSELMKSGLLNVQVEPRK</sequence>
<name>A0A6J1SGX0_FRAOC</name>
<dbReference type="PANTHER" id="PTHR21461:SF87">
    <property type="entry name" value="GH12965P"/>
    <property type="match status" value="1"/>
</dbReference>
<dbReference type="GO" id="GO:0016020">
    <property type="term" value="C:membrane"/>
    <property type="evidence" value="ECO:0007669"/>
    <property type="project" value="UniProtKB-SubCell"/>
</dbReference>
<dbReference type="GO" id="GO:0005737">
    <property type="term" value="C:cytoplasm"/>
    <property type="evidence" value="ECO:0007669"/>
    <property type="project" value="TreeGrafter"/>
</dbReference>
<keyword evidence="4" id="KW-0472">Membrane</keyword>
<dbReference type="PANTHER" id="PTHR21461">
    <property type="entry name" value="GLYCOSYLTRANSFERASE FAMILY 92 PROTEIN"/>
    <property type="match status" value="1"/>
</dbReference>
<accession>A0A6J1SGX0</accession>
<keyword evidence="3 4" id="KW-1133">Transmembrane helix</keyword>
<feature type="transmembrane region" description="Helical" evidence="4">
    <location>
        <begin position="15"/>
        <end position="34"/>
    </location>
</feature>
<reference evidence="6" key="1">
    <citation type="submission" date="2025-08" db="UniProtKB">
        <authorList>
            <consortium name="RefSeq"/>
        </authorList>
    </citation>
    <scope>IDENTIFICATION</scope>
    <source>
        <tissue evidence="6">Whole organism</tissue>
    </source>
</reference>
<dbReference type="RefSeq" id="XP_026277826.1">
    <property type="nucleotide sequence ID" value="XM_026422041.2"/>
</dbReference>
<keyword evidence="5" id="KW-1185">Reference proteome</keyword>
<dbReference type="KEGG" id="foc:113206115"/>
<gene>
    <name evidence="6" type="primary">LOC113206115</name>
</gene>
<dbReference type="Proteomes" id="UP000504606">
    <property type="component" value="Unplaced"/>
</dbReference>
<evidence type="ECO:0000256" key="1">
    <source>
        <dbReference type="ARBA" id="ARBA00004167"/>
    </source>
</evidence>
<proteinExistence type="predicted"/>
<evidence type="ECO:0000313" key="6">
    <source>
        <dbReference type="RefSeq" id="XP_026277826.1"/>
    </source>
</evidence>
<protein>
    <submittedName>
        <fullName evidence="6">Uncharacterized protein LOC113206115</fullName>
    </submittedName>
</protein>
<keyword evidence="2 4" id="KW-0812">Transmembrane</keyword>
<organism evidence="5 6">
    <name type="scientific">Frankliniella occidentalis</name>
    <name type="common">Western flower thrips</name>
    <name type="synonym">Euthrips occidentalis</name>
    <dbReference type="NCBI Taxonomy" id="133901"/>
    <lineage>
        <taxon>Eukaryota</taxon>
        <taxon>Metazoa</taxon>
        <taxon>Ecdysozoa</taxon>
        <taxon>Arthropoda</taxon>
        <taxon>Hexapoda</taxon>
        <taxon>Insecta</taxon>
        <taxon>Pterygota</taxon>
        <taxon>Neoptera</taxon>
        <taxon>Paraneoptera</taxon>
        <taxon>Thysanoptera</taxon>
        <taxon>Terebrantia</taxon>
        <taxon>Thripoidea</taxon>
        <taxon>Thripidae</taxon>
        <taxon>Frankliniella</taxon>
    </lineage>
</organism>
<evidence type="ECO:0000256" key="2">
    <source>
        <dbReference type="ARBA" id="ARBA00022692"/>
    </source>
</evidence>